<reference evidence="9 10" key="1">
    <citation type="submission" date="2017-04" db="EMBL/GenBank/DDBJ databases">
        <authorList>
            <person name="Afonso C.L."/>
            <person name="Miller P.J."/>
            <person name="Scott M.A."/>
            <person name="Spackman E."/>
            <person name="Goraichik I."/>
            <person name="Dimitrov K.M."/>
            <person name="Suarez D.L."/>
            <person name="Swayne D.E."/>
        </authorList>
    </citation>
    <scope>NUCLEOTIDE SEQUENCE [LARGE SCALE GENOMIC DNA]</scope>
    <source>
        <strain evidence="9 10">DSM 26133</strain>
    </source>
</reference>
<name>A0A1W2G8R5_REIFA</name>
<sequence>MLKHIFYTTLIVAFLPFIGKSQVTQDAWLDSIQSESYIGMEVWLDDLELSDSRNPAESATFGFYKNNPLNSTEDVLSRLPSISMVRRGNYAWEPTINGLSSGQINVAIDGMRMFGACTDKMDPVSSYVEPNNLESIAIEKGGGGSAHGSTVGGAVNFKLKRPKFNSELSTSLNSRYETVSSGMSQSASLSFGTDKLALRMNGSYRNYQDYTDGSGDEVYHSGYQKLNYSLSGAYRVESNKLIGFDFLMDDARDIGYPGLPMDVAFAKAKIAALSYTMFNPVNWIKEVEFKAYANVVDHLMDDSKRKDVPVRMDMPGETKTYGGYAQGSAVYGEHAIKAKLDGYATNAYAEMTMFIPNERDMFMLTWPDVDRQDVGLFISDQWQTTEKLITQINVRAEQAFTQMNSEMGKGQFAVFGYDKDDFQVNQFVLNTGVSLSYQWSPAFSTEISGNYGERLPSVSEMFGFYLYNNFDGYDYLGNPEINKESVYQLTGSIKYQPFDKLELNVNAFHYGFNDYIIGYVDESLDAMTIGAKGVKAYENVDGVTFTGFDTQVLYSASKFFQILYAVKAIYATDKDGTPLPLIPPLKNNLTLVGQVSGFKLQAEGEWSIAQNQISENTGEIATPAYQLIHLRASKDWNLEKLKLGFSLGVENLFDVSYREHLDWGGVLRPGRNFYASLKVGL</sequence>
<evidence type="ECO:0000313" key="9">
    <source>
        <dbReference type="EMBL" id="SMD32991.1"/>
    </source>
</evidence>
<dbReference type="PANTHER" id="PTHR30069">
    <property type="entry name" value="TONB-DEPENDENT OUTER MEMBRANE RECEPTOR"/>
    <property type="match status" value="1"/>
</dbReference>
<dbReference type="Gene3D" id="2.40.170.20">
    <property type="entry name" value="TonB-dependent receptor, beta-barrel domain"/>
    <property type="match status" value="1"/>
</dbReference>
<evidence type="ECO:0000259" key="8">
    <source>
        <dbReference type="Pfam" id="PF07715"/>
    </source>
</evidence>
<dbReference type="Gene3D" id="2.170.130.10">
    <property type="entry name" value="TonB-dependent receptor, plug domain"/>
    <property type="match status" value="1"/>
</dbReference>
<dbReference type="Proteomes" id="UP000192472">
    <property type="component" value="Unassembled WGS sequence"/>
</dbReference>
<feature type="domain" description="TonB-dependent receptor plug" evidence="8">
    <location>
        <begin position="65"/>
        <end position="153"/>
    </location>
</feature>
<evidence type="ECO:0000256" key="1">
    <source>
        <dbReference type="ARBA" id="ARBA00004571"/>
    </source>
</evidence>
<evidence type="ECO:0000256" key="4">
    <source>
        <dbReference type="ARBA" id="ARBA00022692"/>
    </source>
</evidence>
<dbReference type="InterPro" id="IPR036942">
    <property type="entry name" value="Beta-barrel_TonB_sf"/>
</dbReference>
<dbReference type="GO" id="GO:0044718">
    <property type="term" value="P:siderophore transmembrane transport"/>
    <property type="evidence" value="ECO:0007669"/>
    <property type="project" value="TreeGrafter"/>
</dbReference>
<dbReference type="AlphaFoldDB" id="A0A1W2G8R5"/>
<keyword evidence="3 7" id="KW-1134">Transmembrane beta strand</keyword>
<dbReference type="InterPro" id="IPR037066">
    <property type="entry name" value="Plug_dom_sf"/>
</dbReference>
<accession>A0A1W2G8R5</accession>
<evidence type="ECO:0000256" key="5">
    <source>
        <dbReference type="ARBA" id="ARBA00023136"/>
    </source>
</evidence>
<dbReference type="InterPro" id="IPR012910">
    <property type="entry name" value="Plug_dom"/>
</dbReference>
<evidence type="ECO:0000256" key="3">
    <source>
        <dbReference type="ARBA" id="ARBA00022452"/>
    </source>
</evidence>
<dbReference type="EMBL" id="FWYF01000001">
    <property type="protein sequence ID" value="SMD32991.1"/>
    <property type="molecule type" value="Genomic_DNA"/>
</dbReference>
<dbReference type="RefSeq" id="WP_084371622.1">
    <property type="nucleotide sequence ID" value="NZ_FWYF01000001.1"/>
</dbReference>
<dbReference type="InterPro" id="IPR039426">
    <property type="entry name" value="TonB-dep_rcpt-like"/>
</dbReference>
<evidence type="ECO:0000313" key="10">
    <source>
        <dbReference type="Proteomes" id="UP000192472"/>
    </source>
</evidence>
<dbReference type="GO" id="GO:0009279">
    <property type="term" value="C:cell outer membrane"/>
    <property type="evidence" value="ECO:0007669"/>
    <property type="project" value="UniProtKB-SubCell"/>
</dbReference>
<organism evidence="9 10">
    <name type="scientific">Reichenbachiella faecimaris</name>
    <dbReference type="NCBI Taxonomy" id="692418"/>
    <lineage>
        <taxon>Bacteria</taxon>
        <taxon>Pseudomonadati</taxon>
        <taxon>Bacteroidota</taxon>
        <taxon>Cytophagia</taxon>
        <taxon>Cytophagales</taxon>
        <taxon>Reichenbachiellaceae</taxon>
        <taxon>Reichenbachiella</taxon>
    </lineage>
</organism>
<evidence type="ECO:0000256" key="6">
    <source>
        <dbReference type="ARBA" id="ARBA00023237"/>
    </source>
</evidence>
<keyword evidence="4 7" id="KW-0812">Transmembrane</keyword>
<evidence type="ECO:0000256" key="7">
    <source>
        <dbReference type="PROSITE-ProRule" id="PRU01360"/>
    </source>
</evidence>
<gene>
    <name evidence="9" type="ORF">SAMN04488029_1353</name>
</gene>
<dbReference type="SUPFAM" id="SSF56935">
    <property type="entry name" value="Porins"/>
    <property type="match status" value="1"/>
</dbReference>
<keyword evidence="6 7" id="KW-0998">Cell outer membrane</keyword>
<keyword evidence="10" id="KW-1185">Reference proteome</keyword>
<dbReference type="OrthoDB" id="9764669at2"/>
<dbReference type="PROSITE" id="PS52016">
    <property type="entry name" value="TONB_DEPENDENT_REC_3"/>
    <property type="match status" value="1"/>
</dbReference>
<comment type="subcellular location">
    <subcellularLocation>
        <location evidence="1 7">Cell outer membrane</location>
        <topology evidence="1 7">Multi-pass membrane protein</topology>
    </subcellularLocation>
</comment>
<keyword evidence="2 7" id="KW-0813">Transport</keyword>
<dbReference type="GO" id="GO:0015344">
    <property type="term" value="F:siderophore uptake transmembrane transporter activity"/>
    <property type="evidence" value="ECO:0007669"/>
    <property type="project" value="TreeGrafter"/>
</dbReference>
<comment type="similarity">
    <text evidence="7">Belongs to the TonB-dependent receptor family.</text>
</comment>
<dbReference type="STRING" id="692418.SAMN04488029_1353"/>
<proteinExistence type="inferred from homology"/>
<protein>
    <submittedName>
        <fullName evidence="9">Iron complex outermembrane recepter protein</fullName>
    </submittedName>
</protein>
<keyword evidence="5 7" id="KW-0472">Membrane</keyword>
<dbReference type="Pfam" id="PF07715">
    <property type="entry name" value="Plug"/>
    <property type="match status" value="1"/>
</dbReference>
<dbReference type="PANTHER" id="PTHR30069:SF49">
    <property type="entry name" value="OUTER MEMBRANE PROTEIN C"/>
    <property type="match status" value="1"/>
</dbReference>
<evidence type="ECO:0000256" key="2">
    <source>
        <dbReference type="ARBA" id="ARBA00022448"/>
    </source>
</evidence>